<accession>A0A3M7PXT6</accession>
<evidence type="ECO:0000313" key="1">
    <source>
        <dbReference type="EMBL" id="RNA03689.1"/>
    </source>
</evidence>
<gene>
    <name evidence="1" type="ORF">BpHYR1_048082</name>
</gene>
<organism evidence="1 2">
    <name type="scientific">Brachionus plicatilis</name>
    <name type="common">Marine rotifer</name>
    <name type="synonym">Brachionus muelleri</name>
    <dbReference type="NCBI Taxonomy" id="10195"/>
    <lineage>
        <taxon>Eukaryota</taxon>
        <taxon>Metazoa</taxon>
        <taxon>Spiralia</taxon>
        <taxon>Gnathifera</taxon>
        <taxon>Rotifera</taxon>
        <taxon>Eurotatoria</taxon>
        <taxon>Monogononta</taxon>
        <taxon>Pseudotrocha</taxon>
        <taxon>Ploima</taxon>
        <taxon>Brachionidae</taxon>
        <taxon>Brachionus</taxon>
    </lineage>
</organism>
<comment type="caution">
    <text evidence="1">The sequence shown here is derived from an EMBL/GenBank/DDBJ whole genome shotgun (WGS) entry which is preliminary data.</text>
</comment>
<keyword evidence="2" id="KW-1185">Reference proteome</keyword>
<evidence type="ECO:0000313" key="2">
    <source>
        <dbReference type="Proteomes" id="UP000276133"/>
    </source>
</evidence>
<dbReference type="AlphaFoldDB" id="A0A3M7PXT6"/>
<reference evidence="1 2" key="1">
    <citation type="journal article" date="2018" name="Sci. Rep.">
        <title>Genomic signatures of local adaptation to the degree of environmental predictability in rotifers.</title>
        <authorList>
            <person name="Franch-Gras L."/>
            <person name="Hahn C."/>
            <person name="Garcia-Roger E.M."/>
            <person name="Carmona M.J."/>
            <person name="Serra M."/>
            <person name="Gomez A."/>
        </authorList>
    </citation>
    <scope>NUCLEOTIDE SEQUENCE [LARGE SCALE GENOMIC DNA]</scope>
    <source>
        <strain evidence="1">HYR1</strain>
    </source>
</reference>
<name>A0A3M7PXT6_BRAPC</name>
<dbReference type="Proteomes" id="UP000276133">
    <property type="component" value="Unassembled WGS sequence"/>
</dbReference>
<dbReference type="EMBL" id="REGN01008390">
    <property type="protein sequence ID" value="RNA03689.1"/>
    <property type="molecule type" value="Genomic_DNA"/>
</dbReference>
<protein>
    <submittedName>
        <fullName evidence="1">Uncharacterized protein</fullName>
    </submittedName>
</protein>
<sequence length="106" mass="12696">MKIPDRTETQKKVARTMNPISLSVMLKSMEMIYFPQVTLLQHQQVQNIPQLRNLSRNYLFGWSFLIGVKYDQGIKYDFVQEIWTKISYSTFWPLRPNDSIIFEEMD</sequence>
<proteinExistence type="predicted"/>